<evidence type="ECO:0000259" key="4">
    <source>
        <dbReference type="Pfam" id="PF01764"/>
    </source>
</evidence>
<evidence type="ECO:0000256" key="3">
    <source>
        <dbReference type="SAM" id="MobiDB-lite"/>
    </source>
</evidence>
<keyword evidence="7" id="KW-1185">Reference proteome</keyword>
<keyword evidence="2" id="KW-0175">Coiled coil</keyword>
<organism evidence="6 7">
    <name type="scientific">Manihot esculenta</name>
    <name type="common">Cassava</name>
    <name type="synonym">Jatropha manihot</name>
    <dbReference type="NCBI Taxonomy" id="3983"/>
    <lineage>
        <taxon>Eukaryota</taxon>
        <taxon>Viridiplantae</taxon>
        <taxon>Streptophyta</taxon>
        <taxon>Embryophyta</taxon>
        <taxon>Tracheophyta</taxon>
        <taxon>Spermatophyta</taxon>
        <taxon>Magnoliopsida</taxon>
        <taxon>eudicotyledons</taxon>
        <taxon>Gunneridae</taxon>
        <taxon>Pentapetalae</taxon>
        <taxon>rosids</taxon>
        <taxon>fabids</taxon>
        <taxon>Malpighiales</taxon>
        <taxon>Euphorbiaceae</taxon>
        <taxon>Crotonoideae</taxon>
        <taxon>Manihoteae</taxon>
        <taxon>Manihot</taxon>
    </lineage>
</organism>
<dbReference type="Pfam" id="PF01764">
    <property type="entry name" value="Lipase_3"/>
    <property type="match status" value="1"/>
</dbReference>
<evidence type="ECO:0000313" key="7">
    <source>
        <dbReference type="Proteomes" id="UP000091857"/>
    </source>
</evidence>
<sequence>MAAGTMATAAGAAVVLYILSRRLMAKGREEADQNGDLSKLRLGRRISRRPAQAPVTWLETITTLSETLRFTYSETLGKWPIGDLAFGINYLMRRQGNLQVASVYAGSNCVQLKGPEIITELNNLLRLLTLCIFFSKKPFPVFLESTGYCLGDVLLQKPKAGLLKPAFTIIHDKGSKCFLLLIRGTHSIKDTLTAATGAVVPFHHSVLHDGGVSNLVLGYAHCGMVAAARWIAKLCAPCLLKALDEHPDHNVKVVGHSLGGGTAALLTYILREQKEFSSSVCVAFAPAACMTWDLAESGKHFITTVINGSDLVPTFSAASVDNLRSEVTASSWLNDLRDQIEHTRVLNVVYRSATALGSHLPSMASAKARVAGAGALLRPVSSSTQVVMQRAQNVAQAVVRTPSSLSSWLCIGPRRRPVGQSAHSKVDDMPEAFVVSESSETIITEVQTKDSVHTKLGHDSSSESGHDDTEEDEPLISNDRVMNSSTVEDVTEGELWYELEKELQRQVSEADIEAQAEEAAAAKEITEEEIVLANAAETTSPITSADVSDSNQFYPPGRIMHIVSFPSSSTADIDDDGGPNEHVGIYETPRELYSKIRLSRTMINDHYMPMYKKMMELLIRELENNEDFNCPMLQD</sequence>
<accession>A0A2C9UC17</accession>
<dbReference type="InterPro" id="IPR002921">
    <property type="entry name" value="Fungal_lipase-type"/>
</dbReference>
<dbReference type="GO" id="GO:0016787">
    <property type="term" value="F:hydrolase activity"/>
    <property type="evidence" value="ECO:0007669"/>
    <property type="project" value="UniProtKB-KW"/>
</dbReference>
<feature type="domain" description="Fungal lipase-type" evidence="4">
    <location>
        <begin position="180"/>
        <end position="317"/>
    </location>
</feature>
<dbReference type="CDD" id="cd00519">
    <property type="entry name" value="Lipase_3"/>
    <property type="match status" value="1"/>
</dbReference>
<dbReference type="SUPFAM" id="SSF53474">
    <property type="entry name" value="alpha/beta-Hydrolases"/>
    <property type="match status" value="1"/>
</dbReference>
<feature type="coiled-coil region" evidence="2">
    <location>
        <begin position="500"/>
        <end position="529"/>
    </location>
</feature>
<dbReference type="GO" id="GO:0016042">
    <property type="term" value="P:lipid catabolic process"/>
    <property type="evidence" value="ECO:0007669"/>
    <property type="project" value="InterPro"/>
</dbReference>
<dbReference type="Gramene" id="Manes.15G009200.1.v8.1">
    <property type="protein sequence ID" value="Manes.15G009200.1.v8.1.CDS"/>
    <property type="gene ID" value="Manes.15G009200.v8.1"/>
</dbReference>
<dbReference type="Gene3D" id="3.40.50.1820">
    <property type="entry name" value="alpha/beta hydrolase"/>
    <property type="match status" value="1"/>
</dbReference>
<dbReference type="InterPro" id="IPR029058">
    <property type="entry name" value="AB_hydrolase_fold"/>
</dbReference>
<dbReference type="PANTHER" id="PTHR46023:SF6">
    <property type="entry name" value="LIPASE CLASS 3 FAMILY PROTEIN"/>
    <property type="match status" value="1"/>
</dbReference>
<evidence type="ECO:0008006" key="8">
    <source>
        <dbReference type="Google" id="ProtNLM"/>
    </source>
</evidence>
<feature type="domain" description="Mono-/di-acylglycerol lipase N-terminal" evidence="5">
    <location>
        <begin position="45"/>
        <end position="124"/>
    </location>
</feature>
<dbReference type="OMA" id="EGEMWFE"/>
<comment type="caution">
    <text evidence="6">The sequence shown here is derived from an EMBL/GenBank/DDBJ whole genome shotgun (WGS) entry which is preliminary data.</text>
</comment>
<protein>
    <recommendedName>
        <fullName evidence="8">Fungal lipase-like domain-containing protein</fullName>
    </recommendedName>
</protein>
<gene>
    <name evidence="6" type="ORF">MANES_15G009200v8</name>
</gene>
<dbReference type="InterPro" id="IPR005592">
    <property type="entry name" value="Mono/diacylglycerol_lipase_N"/>
</dbReference>
<dbReference type="Proteomes" id="UP000091857">
    <property type="component" value="Chromosome 15"/>
</dbReference>
<evidence type="ECO:0000256" key="2">
    <source>
        <dbReference type="SAM" id="Coils"/>
    </source>
</evidence>
<reference evidence="7" key="1">
    <citation type="journal article" date="2016" name="Nat. Biotechnol.">
        <title>Sequencing wild and cultivated cassava and related species reveals extensive interspecific hybridization and genetic diversity.</title>
        <authorList>
            <person name="Bredeson J.V."/>
            <person name="Lyons J.B."/>
            <person name="Prochnik S.E."/>
            <person name="Wu G.A."/>
            <person name="Ha C.M."/>
            <person name="Edsinger-Gonzales E."/>
            <person name="Grimwood J."/>
            <person name="Schmutz J."/>
            <person name="Rabbi I.Y."/>
            <person name="Egesi C."/>
            <person name="Nauluvula P."/>
            <person name="Lebot V."/>
            <person name="Ndunguru J."/>
            <person name="Mkamilo G."/>
            <person name="Bart R.S."/>
            <person name="Setter T.L."/>
            <person name="Gleadow R.M."/>
            <person name="Kulakow P."/>
            <person name="Ferguson M.E."/>
            <person name="Rounsley S."/>
            <person name="Rokhsar D.S."/>
        </authorList>
    </citation>
    <scope>NUCLEOTIDE SEQUENCE [LARGE SCALE GENOMIC DNA]</scope>
    <source>
        <strain evidence="7">cv. AM560-2</strain>
    </source>
</reference>
<dbReference type="EMBL" id="CM004401">
    <property type="protein sequence ID" value="OAY27709.1"/>
    <property type="molecule type" value="Genomic_DNA"/>
</dbReference>
<evidence type="ECO:0000259" key="5">
    <source>
        <dbReference type="Pfam" id="PF03893"/>
    </source>
</evidence>
<keyword evidence="1" id="KW-0378">Hydrolase</keyword>
<evidence type="ECO:0000313" key="6">
    <source>
        <dbReference type="EMBL" id="OAY27709.1"/>
    </source>
</evidence>
<dbReference type="AlphaFoldDB" id="A0A2C9UC17"/>
<dbReference type="OrthoDB" id="438440at2759"/>
<proteinExistence type="predicted"/>
<name>A0A2C9UC17_MANES</name>
<feature type="compositionally biased region" description="Basic and acidic residues" evidence="3">
    <location>
        <begin position="449"/>
        <end position="467"/>
    </location>
</feature>
<evidence type="ECO:0000256" key="1">
    <source>
        <dbReference type="ARBA" id="ARBA00022801"/>
    </source>
</evidence>
<feature type="region of interest" description="Disordered" evidence="3">
    <location>
        <begin position="449"/>
        <end position="485"/>
    </location>
</feature>
<dbReference type="Pfam" id="PF03893">
    <property type="entry name" value="Lipase3_N"/>
    <property type="match status" value="1"/>
</dbReference>
<dbReference type="PANTHER" id="PTHR46023">
    <property type="entry name" value="LIPASE CLASS 3 PROTEIN-LIKE"/>
    <property type="match status" value="1"/>
</dbReference>